<dbReference type="EMBL" id="GFAC01006533">
    <property type="protein sequence ID" value="JAT92655.1"/>
    <property type="molecule type" value="mRNA"/>
</dbReference>
<dbReference type="AlphaFoldDB" id="A0A1E1X056"/>
<organism evidence="1">
    <name type="scientific">Amblyomma aureolatum</name>
    <dbReference type="NCBI Taxonomy" id="187763"/>
    <lineage>
        <taxon>Eukaryota</taxon>
        <taxon>Metazoa</taxon>
        <taxon>Ecdysozoa</taxon>
        <taxon>Arthropoda</taxon>
        <taxon>Chelicerata</taxon>
        <taxon>Arachnida</taxon>
        <taxon>Acari</taxon>
        <taxon>Parasitiformes</taxon>
        <taxon>Ixodida</taxon>
        <taxon>Ixodoidea</taxon>
        <taxon>Ixodidae</taxon>
        <taxon>Amblyomminae</taxon>
        <taxon>Amblyomma</taxon>
    </lineage>
</organism>
<feature type="non-terminal residue" evidence="1">
    <location>
        <position position="1"/>
    </location>
</feature>
<sequence>FMNTSGTIWTYFSDTKNHSVMCLQYTKINESENAVALTRKYRTGGEWNEANWNGNITHPLGIPPYMVLTKETGQRVATANEPPKGTGTTPAILDILEHQDPNNTCGVFSSFEFDAPLKEEDRMSLRSCELRIKPVGGQITASDECVGKFKTICKAQNYTRLYEDSCKSSGK</sequence>
<accession>A0A1E1X056</accession>
<name>A0A1E1X056_9ACAR</name>
<evidence type="ECO:0000313" key="1">
    <source>
        <dbReference type="EMBL" id="JAT92655.1"/>
    </source>
</evidence>
<protein>
    <submittedName>
        <fullName evidence="1">Putative group i salivary lipocalin lipocalin</fullName>
    </submittedName>
</protein>
<proteinExistence type="evidence at transcript level"/>
<reference evidence="1" key="1">
    <citation type="journal article" date="2017" name="Front. Cell. Infect. Microbiol.">
        <title>The Distinct Transcriptional Response of the Midgut of Amblyomma sculptum and Amblyomma aureolatum Ticks to Rickettsia rickettsii Correlates to Their Differences in Susceptibility to Infection.</title>
        <authorList>
            <person name="Martins L.A."/>
            <person name="Galletti M.F.B.M."/>
            <person name="Ribeiro J.M."/>
            <person name="Fujita A."/>
            <person name="Costa F.B."/>
            <person name="Labruna M.B."/>
            <person name="Daffre S."/>
            <person name="Fogaca A.C."/>
        </authorList>
    </citation>
    <scope>NUCLEOTIDE SEQUENCE</scope>
</reference>